<evidence type="ECO:0000313" key="3">
    <source>
        <dbReference type="Proteomes" id="UP000002051"/>
    </source>
</evidence>
<dbReference type="EMBL" id="CM001222">
    <property type="protein sequence ID" value="KEH26557.1"/>
    <property type="molecule type" value="Genomic_DNA"/>
</dbReference>
<name>A0A072UA90_MEDTR</name>
<dbReference type="Proteomes" id="UP000002051">
    <property type="component" value="Chromosome 6"/>
</dbReference>
<reference evidence="1 3" key="1">
    <citation type="journal article" date="2011" name="Nature">
        <title>The Medicago genome provides insight into the evolution of rhizobial symbioses.</title>
        <authorList>
            <person name="Young N.D."/>
            <person name="Debelle F."/>
            <person name="Oldroyd G.E."/>
            <person name="Geurts R."/>
            <person name="Cannon S.B."/>
            <person name="Udvardi M.K."/>
            <person name="Benedito V.A."/>
            <person name="Mayer K.F."/>
            <person name="Gouzy J."/>
            <person name="Schoof H."/>
            <person name="Van de Peer Y."/>
            <person name="Proost S."/>
            <person name="Cook D.R."/>
            <person name="Meyers B.C."/>
            <person name="Spannagl M."/>
            <person name="Cheung F."/>
            <person name="De Mita S."/>
            <person name="Krishnakumar V."/>
            <person name="Gundlach H."/>
            <person name="Zhou S."/>
            <person name="Mudge J."/>
            <person name="Bharti A.K."/>
            <person name="Murray J.D."/>
            <person name="Naoumkina M.A."/>
            <person name="Rosen B."/>
            <person name="Silverstein K.A."/>
            <person name="Tang H."/>
            <person name="Rombauts S."/>
            <person name="Zhao P.X."/>
            <person name="Zhou P."/>
            <person name="Barbe V."/>
            <person name="Bardou P."/>
            <person name="Bechner M."/>
            <person name="Bellec A."/>
            <person name="Berger A."/>
            <person name="Berges H."/>
            <person name="Bidwell S."/>
            <person name="Bisseling T."/>
            <person name="Choisne N."/>
            <person name="Couloux A."/>
            <person name="Denny R."/>
            <person name="Deshpande S."/>
            <person name="Dai X."/>
            <person name="Doyle J.J."/>
            <person name="Dudez A.M."/>
            <person name="Farmer A.D."/>
            <person name="Fouteau S."/>
            <person name="Franken C."/>
            <person name="Gibelin C."/>
            <person name="Gish J."/>
            <person name="Goldstein S."/>
            <person name="Gonzalez A.J."/>
            <person name="Green P.J."/>
            <person name="Hallab A."/>
            <person name="Hartog M."/>
            <person name="Hua A."/>
            <person name="Humphray S.J."/>
            <person name="Jeong D.H."/>
            <person name="Jing Y."/>
            <person name="Jocker A."/>
            <person name="Kenton S.M."/>
            <person name="Kim D.J."/>
            <person name="Klee K."/>
            <person name="Lai H."/>
            <person name="Lang C."/>
            <person name="Lin S."/>
            <person name="Macmil S.L."/>
            <person name="Magdelenat G."/>
            <person name="Matthews L."/>
            <person name="McCorrison J."/>
            <person name="Monaghan E.L."/>
            <person name="Mun J.H."/>
            <person name="Najar F.Z."/>
            <person name="Nicholson C."/>
            <person name="Noirot C."/>
            <person name="O'Bleness M."/>
            <person name="Paule C.R."/>
            <person name="Poulain J."/>
            <person name="Prion F."/>
            <person name="Qin B."/>
            <person name="Qu C."/>
            <person name="Retzel E.F."/>
            <person name="Riddle C."/>
            <person name="Sallet E."/>
            <person name="Samain S."/>
            <person name="Samson N."/>
            <person name="Sanders I."/>
            <person name="Saurat O."/>
            <person name="Scarpelli C."/>
            <person name="Schiex T."/>
            <person name="Segurens B."/>
            <person name="Severin A.J."/>
            <person name="Sherrier D.J."/>
            <person name="Shi R."/>
            <person name="Sims S."/>
            <person name="Singer S.R."/>
            <person name="Sinharoy S."/>
            <person name="Sterck L."/>
            <person name="Viollet A."/>
            <person name="Wang B.B."/>
            <person name="Wang K."/>
            <person name="Wang M."/>
            <person name="Wang X."/>
            <person name="Warfsmann J."/>
            <person name="Weissenbach J."/>
            <person name="White D.D."/>
            <person name="White J.D."/>
            <person name="Wiley G.B."/>
            <person name="Wincker P."/>
            <person name="Xing Y."/>
            <person name="Yang L."/>
            <person name="Yao Z."/>
            <person name="Ying F."/>
            <person name="Zhai J."/>
            <person name="Zhou L."/>
            <person name="Zuber A."/>
            <person name="Denarie J."/>
            <person name="Dixon R.A."/>
            <person name="May G.D."/>
            <person name="Schwartz D.C."/>
            <person name="Rogers J."/>
            <person name="Quetier F."/>
            <person name="Town C.D."/>
            <person name="Roe B.A."/>
        </authorList>
    </citation>
    <scope>NUCLEOTIDE SEQUENCE [LARGE SCALE GENOMIC DNA]</scope>
    <source>
        <strain evidence="1">A17</strain>
        <strain evidence="2 3">cv. Jemalong A17</strain>
    </source>
</reference>
<sequence length="61" mass="7389">MDPQIGRLQQLSFMRDKFNTIRRTNLKNMAIEPRKCRPNNRMNIHVRLMPDKLHLKVEKLC</sequence>
<proteinExistence type="predicted"/>
<dbReference type="EnsemblPlants" id="KEH26557">
    <property type="protein sequence ID" value="KEH26557"/>
    <property type="gene ID" value="MTR_6g464600"/>
</dbReference>
<accession>A0A072UA90</accession>
<reference evidence="1 3" key="2">
    <citation type="journal article" date="2014" name="BMC Genomics">
        <title>An improved genome release (version Mt4.0) for the model legume Medicago truncatula.</title>
        <authorList>
            <person name="Tang H."/>
            <person name="Krishnakumar V."/>
            <person name="Bidwell S."/>
            <person name="Rosen B."/>
            <person name="Chan A."/>
            <person name="Zhou S."/>
            <person name="Gentzbittel L."/>
            <person name="Childs K.L."/>
            <person name="Yandell M."/>
            <person name="Gundlach H."/>
            <person name="Mayer K.F."/>
            <person name="Schwartz D.C."/>
            <person name="Town C.D."/>
        </authorList>
    </citation>
    <scope>GENOME REANNOTATION</scope>
    <source>
        <strain evidence="1">A17</strain>
        <strain evidence="2 3">cv. Jemalong A17</strain>
    </source>
</reference>
<evidence type="ECO:0000313" key="2">
    <source>
        <dbReference type="EnsemblPlants" id="KEH26557"/>
    </source>
</evidence>
<dbReference type="AlphaFoldDB" id="A0A072UA90"/>
<evidence type="ECO:0000313" key="1">
    <source>
        <dbReference type="EMBL" id="KEH26557.1"/>
    </source>
</evidence>
<protein>
    <submittedName>
        <fullName evidence="1 2">Uncharacterized protein</fullName>
    </submittedName>
</protein>
<organism evidence="1 3">
    <name type="scientific">Medicago truncatula</name>
    <name type="common">Barrel medic</name>
    <name type="synonym">Medicago tribuloides</name>
    <dbReference type="NCBI Taxonomy" id="3880"/>
    <lineage>
        <taxon>Eukaryota</taxon>
        <taxon>Viridiplantae</taxon>
        <taxon>Streptophyta</taxon>
        <taxon>Embryophyta</taxon>
        <taxon>Tracheophyta</taxon>
        <taxon>Spermatophyta</taxon>
        <taxon>Magnoliopsida</taxon>
        <taxon>eudicotyledons</taxon>
        <taxon>Gunneridae</taxon>
        <taxon>Pentapetalae</taxon>
        <taxon>rosids</taxon>
        <taxon>fabids</taxon>
        <taxon>Fabales</taxon>
        <taxon>Fabaceae</taxon>
        <taxon>Papilionoideae</taxon>
        <taxon>50 kb inversion clade</taxon>
        <taxon>NPAAA clade</taxon>
        <taxon>Hologalegina</taxon>
        <taxon>IRL clade</taxon>
        <taxon>Trifolieae</taxon>
        <taxon>Medicago</taxon>
    </lineage>
</organism>
<dbReference type="HOGENOM" id="CLU_2926119_0_0_1"/>
<gene>
    <name evidence="1" type="ordered locus">MTR_6g464600</name>
</gene>
<keyword evidence="3" id="KW-1185">Reference proteome</keyword>
<reference evidence="2" key="3">
    <citation type="submission" date="2015-04" db="UniProtKB">
        <authorList>
            <consortium name="EnsemblPlants"/>
        </authorList>
    </citation>
    <scope>IDENTIFICATION</scope>
    <source>
        <strain evidence="2">cv. Jemalong A17</strain>
    </source>
</reference>